<dbReference type="SMART" id="SM00380">
    <property type="entry name" value="AP2"/>
    <property type="match status" value="1"/>
</dbReference>
<dbReference type="Pfam" id="PF02362">
    <property type="entry name" value="B3"/>
    <property type="match status" value="1"/>
</dbReference>
<dbReference type="EMBL" id="VEPZ02001466">
    <property type="protein sequence ID" value="KAE8671734.1"/>
    <property type="molecule type" value="Genomic_DNA"/>
</dbReference>
<dbReference type="InterPro" id="IPR003340">
    <property type="entry name" value="B3_DNA-bd"/>
</dbReference>
<dbReference type="SUPFAM" id="SSF54001">
    <property type="entry name" value="Cysteine proteinases"/>
    <property type="match status" value="1"/>
</dbReference>
<dbReference type="GO" id="GO:0006511">
    <property type="term" value="P:ubiquitin-dependent protein catabolic process"/>
    <property type="evidence" value="ECO:0007669"/>
    <property type="project" value="InterPro"/>
</dbReference>
<dbReference type="GO" id="GO:0004523">
    <property type="term" value="F:RNA-DNA hybrid ribonuclease activity"/>
    <property type="evidence" value="ECO:0007669"/>
    <property type="project" value="InterPro"/>
</dbReference>
<evidence type="ECO:0000256" key="13">
    <source>
        <dbReference type="SAM" id="MobiDB-lite"/>
    </source>
</evidence>
<dbReference type="SUPFAM" id="SSF53098">
    <property type="entry name" value="Ribonuclease H-like"/>
    <property type="match status" value="1"/>
</dbReference>
<dbReference type="InterPro" id="IPR036397">
    <property type="entry name" value="RNaseH_sf"/>
</dbReference>
<evidence type="ECO:0000256" key="9">
    <source>
        <dbReference type="ARBA" id="ARBA00023015"/>
    </source>
</evidence>
<dbReference type="InterPro" id="IPR036959">
    <property type="entry name" value="Peptidase_C12_UCH_sf"/>
</dbReference>
<protein>
    <recommendedName>
        <fullName evidence="4">ubiquitinyl hydrolase 1</fullName>
        <ecNumber evidence="4">3.4.19.12</ecNumber>
    </recommendedName>
</protein>
<feature type="domain" description="TF-B3" evidence="14">
    <location>
        <begin position="140"/>
        <end position="256"/>
    </location>
</feature>
<dbReference type="GO" id="GO:0005634">
    <property type="term" value="C:nucleus"/>
    <property type="evidence" value="ECO:0007669"/>
    <property type="project" value="UniProtKB-SubCell"/>
</dbReference>
<dbReference type="InterPro" id="IPR036955">
    <property type="entry name" value="AP2/ERF_dom_sf"/>
</dbReference>
<feature type="domain" description="RNase H type-1" evidence="15">
    <location>
        <begin position="401"/>
        <end position="529"/>
    </location>
</feature>
<evidence type="ECO:0000256" key="11">
    <source>
        <dbReference type="ARBA" id="ARBA00023163"/>
    </source>
</evidence>
<accession>A0A6A2YEZ0</accession>
<dbReference type="InterPro" id="IPR044730">
    <property type="entry name" value="RNase_H-like_dom_plant"/>
</dbReference>
<keyword evidence="8" id="KW-0788">Thiol protease</keyword>
<dbReference type="CDD" id="cd00018">
    <property type="entry name" value="AP2"/>
    <property type="match status" value="1"/>
</dbReference>
<evidence type="ECO:0000256" key="12">
    <source>
        <dbReference type="ARBA" id="ARBA00023242"/>
    </source>
</evidence>
<evidence type="ECO:0000256" key="2">
    <source>
        <dbReference type="ARBA" id="ARBA00004123"/>
    </source>
</evidence>
<dbReference type="CDD" id="cd06222">
    <property type="entry name" value="RNase_H_like"/>
    <property type="match status" value="1"/>
</dbReference>
<dbReference type="AlphaFoldDB" id="A0A6A2YEZ0"/>
<evidence type="ECO:0000256" key="7">
    <source>
        <dbReference type="ARBA" id="ARBA00022801"/>
    </source>
</evidence>
<dbReference type="PANTHER" id="PTHR47723:SF19">
    <property type="entry name" value="POLYNUCLEOTIDYL TRANSFERASE, RIBONUCLEASE H-LIKE SUPERFAMILY PROTEIN"/>
    <property type="match status" value="1"/>
</dbReference>
<dbReference type="PROSITE" id="PS50879">
    <property type="entry name" value="RNASE_H_1"/>
    <property type="match status" value="1"/>
</dbReference>
<sequence>MTTYQNIKGSGTSSGIRKSTSRFRGVLPLANHKWGSRISFDYKAYWLGTYKIEEEAAIAYDRAVLKLQKANTILNLPHKINTPQEKSFQSWYSENEILNMIKYKTYSSSFTSFLAHQSLARRTIPSSLLNARGLSYELLFHQELRQTDVTNTKGFQIPKEYALRYLPLLGSNSGNGAQMGSDSIDITFYDRYYASWTLRYSYSGRIQAFCFTTGWKQFVTMNNLNSGDTVVFYGCYHVDYAGQREMFYMIDILRNTPGNYIVGNGGEQGFGSDGADGTEGVNGKGKQSKMATPAGNTRKRWLPLEANPDVMNQWMKPCCDVYGLDDELLAMVPQLVLAVLFLFPITSQRATFLENDDEMEVAHAVAATAGETEGELYELDGRKSDQFRMGLPHRVAYSRISEGAVKVNSDGAVCKNNSQAAGGGVLRDEHGQWVRGFVRNIRQCAALHAELWAILDGISLARDRRFQSIEVETDNMQAVRILSSPELPTDVTIVRRIRAILKAHGNVTLSFFHREGNNVADALAKLGLFE</sequence>
<dbReference type="GO" id="GO:0003677">
    <property type="term" value="F:DNA binding"/>
    <property type="evidence" value="ECO:0007669"/>
    <property type="project" value="UniProtKB-KW"/>
</dbReference>
<dbReference type="Proteomes" id="UP000436088">
    <property type="component" value="Unassembled WGS sequence"/>
</dbReference>
<dbReference type="Gene3D" id="3.30.730.10">
    <property type="entry name" value="AP2/ERF domain"/>
    <property type="match status" value="1"/>
</dbReference>
<dbReference type="GO" id="GO:0004843">
    <property type="term" value="F:cysteine-type deubiquitinase activity"/>
    <property type="evidence" value="ECO:0007669"/>
    <property type="project" value="UniProtKB-EC"/>
</dbReference>
<dbReference type="SUPFAM" id="SSF101936">
    <property type="entry name" value="DNA-binding pseudobarrel domain"/>
    <property type="match status" value="1"/>
</dbReference>
<evidence type="ECO:0000256" key="1">
    <source>
        <dbReference type="ARBA" id="ARBA00000707"/>
    </source>
</evidence>
<dbReference type="PANTHER" id="PTHR47723">
    <property type="entry name" value="OS05G0353850 PROTEIN"/>
    <property type="match status" value="1"/>
</dbReference>
<evidence type="ECO:0000256" key="8">
    <source>
        <dbReference type="ARBA" id="ARBA00022807"/>
    </source>
</evidence>
<organism evidence="17 18">
    <name type="scientific">Hibiscus syriacus</name>
    <name type="common">Rose of Sharon</name>
    <dbReference type="NCBI Taxonomy" id="106335"/>
    <lineage>
        <taxon>Eukaryota</taxon>
        <taxon>Viridiplantae</taxon>
        <taxon>Streptophyta</taxon>
        <taxon>Embryophyta</taxon>
        <taxon>Tracheophyta</taxon>
        <taxon>Spermatophyta</taxon>
        <taxon>Magnoliopsida</taxon>
        <taxon>eudicotyledons</taxon>
        <taxon>Gunneridae</taxon>
        <taxon>Pentapetalae</taxon>
        <taxon>rosids</taxon>
        <taxon>malvids</taxon>
        <taxon>Malvales</taxon>
        <taxon>Malvaceae</taxon>
        <taxon>Malvoideae</taxon>
        <taxon>Hibiscus</taxon>
    </lineage>
</organism>
<dbReference type="PROSITE" id="PS51032">
    <property type="entry name" value="AP2_ERF"/>
    <property type="match status" value="1"/>
</dbReference>
<evidence type="ECO:0000256" key="10">
    <source>
        <dbReference type="ARBA" id="ARBA00023125"/>
    </source>
</evidence>
<dbReference type="Pfam" id="PF01088">
    <property type="entry name" value="Peptidase_C12"/>
    <property type="match status" value="1"/>
</dbReference>
<dbReference type="InterPro" id="IPR012337">
    <property type="entry name" value="RNaseH-like_sf"/>
</dbReference>
<evidence type="ECO:0000256" key="4">
    <source>
        <dbReference type="ARBA" id="ARBA00012759"/>
    </source>
</evidence>
<keyword evidence="5" id="KW-0645">Protease</keyword>
<dbReference type="CDD" id="cd10017">
    <property type="entry name" value="B3_DNA"/>
    <property type="match status" value="1"/>
</dbReference>
<dbReference type="InterPro" id="IPR001578">
    <property type="entry name" value="Peptidase_C12_UCH"/>
</dbReference>
<proteinExistence type="inferred from homology"/>
<comment type="similarity">
    <text evidence="3">Belongs to the AP2/ERF transcription factor family. RAV subfamily.</text>
</comment>
<evidence type="ECO:0000313" key="18">
    <source>
        <dbReference type="Proteomes" id="UP000436088"/>
    </source>
</evidence>
<keyword evidence="7" id="KW-0378">Hydrolase</keyword>
<dbReference type="InterPro" id="IPR001471">
    <property type="entry name" value="AP2/ERF_dom"/>
</dbReference>
<dbReference type="SUPFAM" id="SSF54171">
    <property type="entry name" value="DNA-binding domain"/>
    <property type="match status" value="1"/>
</dbReference>
<evidence type="ECO:0000259" key="14">
    <source>
        <dbReference type="PROSITE" id="PS50863"/>
    </source>
</evidence>
<keyword evidence="18" id="KW-1185">Reference proteome</keyword>
<name>A0A6A2YEZ0_HIBSY</name>
<evidence type="ECO:0000256" key="5">
    <source>
        <dbReference type="ARBA" id="ARBA00022670"/>
    </source>
</evidence>
<dbReference type="Gene3D" id="2.40.330.10">
    <property type="entry name" value="DNA-binding pseudobarrel domain"/>
    <property type="match status" value="1"/>
</dbReference>
<evidence type="ECO:0000256" key="3">
    <source>
        <dbReference type="ARBA" id="ARBA00009089"/>
    </source>
</evidence>
<evidence type="ECO:0000259" key="15">
    <source>
        <dbReference type="PROSITE" id="PS50879"/>
    </source>
</evidence>
<keyword evidence="11" id="KW-0804">Transcription</keyword>
<gene>
    <name evidence="17" type="ORF">F3Y22_tig00111941pilonHSYRG00203</name>
</gene>
<keyword evidence="10" id="KW-0238">DNA-binding</keyword>
<dbReference type="Gene3D" id="3.40.532.10">
    <property type="entry name" value="Peptidase C12, ubiquitin carboxyl-terminal hydrolase"/>
    <property type="match status" value="1"/>
</dbReference>
<feature type="domain" description="AP2/ERF" evidence="16">
    <location>
        <begin position="22"/>
        <end position="77"/>
    </location>
</feature>
<keyword evidence="6" id="KW-0833">Ubl conjugation pathway</keyword>
<dbReference type="EC" id="3.4.19.12" evidence="4"/>
<keyword evidence="12" id="KW-0539">Nucleus</keyword>
<dbReference type="GO" id="GO:0003700">
    <property type="term" value="F:DNA-binding transcription factor activity"/>
    <property type="evidence" value="ECO:0007669"/>
    <property type="project" value="InterPro"/>
</dbReference>
<dbReference type="PROSITE" id="PS50863">
    <property type="entry name" value="B3"/>
    <property type="match status" value="1"/>
</dbReference>
<dbReference type="InterPro" id="IPR002156">
    <property type="entry name" value="RNaseH_domain"/>
</dbReference>
<dbReference type="SMART" id="SM01019">
    <property type="entry name" value="B3"/>
    <property type="match status" value="1"/>
</dbReference>
<feature type="region of interest" description="Disordered" evidence="13">
    <location>
        <begin position="272"/>
        <end position="294"/>
    </location>
</feature>
<comment type="catalytic activity">
    <reaction evidence="1">
        <text>Thiol-dependent hydrolysis of ester, thioester, amide, peptide and isopeptide bonds formed by the C-terminal Gly of ubiquitin (a 76-residue protein attached to proteins as an intracellular targeting signal).</text>
        <dbReference type="EC" id="3.4.19.12"/>
    </reaction>
</comment>
<dbReference type="InterPro" id="IPR016177">
    <property type="entry name" value="DNA-bd_dom_sf"/>
</dbReference>
<comment type="caution">
    <text evidence="17">The sequence shown here is derived from an EMBL/GenBank/DDBJ whole genome shotgun (WGS) entry which is preliminary data.</text>
</comment>
<dbReference type="Gene3D" id="3.30.420.10">
    <property type="entry name" value="Ribonuclease H-like superfamily/Ribonuclease H"/>
    <property type="match status" value="1"/>
</dbReference>
<evidence type="ECO:0000259" key="16">
    <source>
        <dbReference type="PROSITE" id="PS51032"/>
    </source>
</evidence>
<keyword evidence="9" id="KW-0805">Transcription regulation</keyword>
<dbReference type="InterPro" id="IPR038765">
    <property type="entry name" value="Papain-like_cys_pep_sf"/>
</dbReference>
<comment type="subcellular location">
    <subcellularLocation>
        <location evidence="2">Nucleus</location>
    </subcellularLocation>
</comment>
<dbReference type="InterPro" id="IPR015300">
    <property type="entry name" value="DNA-bd_pseudobarrel_sf"/>
</dbReference>
<dbReference type="InterPro" id="IPR053151">
    <property type="entry name" value="RNase_H-like"/>
</dbReference>
<reference evidence="17" key="1">
    <citation type="submission" date="2019-09" db="EMBL/GenBank/DDBJ databases">
        <title>Draft genome information of white flower Hibiscus syriacus.</title>
        <authorList>
            <person name="Kim Y.-M."/>
        </authorList>
    </citation>
    <scope>NUCLEOTIDE SEQUENCE [LARGE SCALE GENOMIC DNA]</scope>
    <source>
        <strain evidence="17">YM2019G1</strain>
    </source>
</reference>
<evidence type="ECO:0000313" key="17">
    <source>
        <dbReference type="EMBL" id="KAE8671734.1"/>
    </source>
</evidence>
<dbReference type="Pfam" id="PF13456">
    <property type="entry name" value="RVT_3"/>
    <property type="match status" value="1"/>
</dbReference>
<evidence type="ECO:0000256" key="6">
    <source>
        <dbReference type="ARBA" id="ARBA00022786"/>
    </source>
</evidence>